<keyword evidence="2 6" id="KW-0768">Sushi</keyword>
<dbReference type="GO" id="GO:0006508">
    <property type="term" value="P:proteolysis"/>
    <property type="evidence" value="ECO:0007669"/>
    <property type="project" value="InterPro"/>
</dbReference>
<reference evidence="9" key="1">
    <citation type="journal article" date="2023" name="DNA Res.">
        <title>Chromosome-level genome assembly of Phrynocephalus forsythii using third-generation DNA sequencing and Hi-C analysis.</title>
        <authorList>
            <person name="Qi Y."/>
            <person name="Zhao W."/>
            <person name="Zhao Y."/>
            <person name="Niu C."/>
            <person name="Cao S."/>
            <person name="Zhang Y."/>
        </authorList>
    </citation>
    <scope>NUCLEOTIDE SEQUENCE</scope>
    <source>
        <tissue evidence="9">Muscle</tissue>
    </source>
</reference>
<dbReference type="CDD" id="cd00190">
    <property type="entry name" value="Tryp_SPc"/>
    <property type="match status" value="1"/>
</dbReference>
<evidence type="ECO:0000256" key="6">
    <source>
        <dbReference type="PROSITE-ProRule" id="PRU00302"/>
    </source>
</evidence>
<dbReference type="Pfam" id="PF00089">
    <property type="entry name" value="Trypsin"/>
    <property type="match status" value="1"/>
</dbReference>
<dbReference type="PROSITE" id="PS50240">
    <property type="entry name" value="TRYPSIN_DOM"/>
    <property type="match status" value="1"/>
</dbReference>
<dbReference type="InterPro" id="IPR043504">
    <property type="entry name" value="Peptidase_S1_PA_chymotrypsin"/>
</dbReference>
<dbReference type="FunFam" id="2.40.10.10:FF:000002">
    <property type="entry name" value="Transmembrane protease serine"/>
    <property type="match status" value="1"/>
</dbReference>
<dbReference type="FunFam" id="2.40.10.10:FF:000059">
    <property type="entry name" value="Complement C1s subcomponent"/>
    <property type="match status" value="1"/>
</dbReference>
<keyword evidence="4" id="KW-1015">Disulfide bond</keyword>
<dbReference type="PRINTS" id="PR00722">
    <property type="entry name" value="CHYMOTRYPSIN"/>
</dbReference>
<name>A0A9Q0XNA8_9SAUR</name>
<dbReference type="InterPro" id="IPR009003">
    <property type="entry name" value="Peptidase_S1_PA"/>
</dbReference>
<dbReference type="InterPro" id="IPR035976">
    <property type="entry name" value="Sushi/SCR/CCP_sf"/>
</dbReference>
<dbReference type="GO" id="GO:0005615">
    <property type="term" value="C:extracellular space"/>
    <property type="evidence" value="ECO:0007669"/>
    <property type="project" value="TreeGrafter"/>
</dbReference>
<gene>
    <name evidence="9" type="ORF">JRQ81_004095</name>
</gene>
<evidence type="ECO:0000256" key="4">
    <source>
        <dbReference type="ARBA" id="ARBA00023157"/>
    </source>
</evidence>
<protein>
    <submittedName>
        <fullName evidence="9">Uncharacterized protein</fullName>
    </submittedName>
</protein>
<dbReference type="PROSITE" id="PS00135">
    <property type="entry name" value="TRYPSIN_SER"/>
    <property type="match status" value="1"/>
</dbReference>
<organism evidence="9 10">
    <name type="scientific">Phrynocephalus forsythii</name>
    <dbReference type="NCBI Taxonomy" id="171643"/>
    <lineage>
        <taxon>Eukaryota</taxon>
        <taxon>Metazoa</taxon>
        <taxon>Chordata</taxon>
        <taxon>Craniata</taxon>
        <taxon>Vertebrata</taxon>
        <taxon>Euteleostomi</taxon>
        <taxon>Lepidosauria</taxon>
        <taxon>Squamata</taxon>
        <taxon>Bifurcata</taxon>
        <taxon>Unidentata</taxon>
        <taxon>Episquamata</taxon>
        <taxon>Toxicofera</taxon>
        <taxon>Iguania</taxon>
        <taxon>Acrodonta</taxon>
        <taxon>Agamidae</taxon>
        <taxon>Agaminae</taxon>
        <taxon>Phrynocephalus</taxon>
    </lineage>
</organism>
<dbReference type="InterPro" id="IPR001314">
    <property type="entry name" value="Peptidase_S1A"/>
</dbReference>
<dbReference type="InterPro" id="IPR000436">
    <property type="entry name" value="Sushi_SCR_CCP_dom"/>
</dbReference>
<comment type="similarity">
    <text evidence="1">Belongs to the peptidase S1 family. Snake venom subfamily.</text>
</comment>
<dbReference type="Gene3D" id="2.40.10.10">
    <property type="entry name" value="Trypsin-like serine proteases"/>
    <property type="match status" value="2"/>
</dbReference>
<keyword evidence="3" id="KW-0732">Signal</keyword>
<dbReference type="SUPFAM" id="SSF50494">
    <property type="entry name" value="Trypsin-like serine proteases"/>
    <property type="match status" value="1"/>
</dbReference>
<dbReference type="AlphaFoldDB" id="A0A9Q0XNA8"/>
<dbReference type="SMART" id="SM00020">
    <property type="entry name" value="Tryp_SPc"/>
    <property type="match status" value="1"/>
</dbReference>
<evidence type="ECO:0000259" key="8">
    <source>
        <dbReference type="PROSITE" id="PS50923"/>
    </source>
</evidence>
<accession>A0A9Q0XNA8</accession>
<dbReference type="Pfam" id="PF00084">
    <property type="entry name" value="Sushi"/>
    <property type="match status" value="1"/>
</dbReference>
<dbReference type="PROSITE" id="PS50923">
    <property type="entry name" value="SUSHI"/>
    <property type="match status" value="1"/>
</dbReference>
<sequence length="365" mass="40106">MRLSRLKAASHLSTLDVKAVASGATPITDVSLWIVACLIPLKMGMSLTCQGAEETHYQALIRYECHKPYYTEKTTGSGVYQCSAHGEWVNEEKKTELPVCIPVCGIPRTPIEETGRIFGGRSANAGNFPWQVYFHSPRGGGALISDRWILTAAHVLDDNTNPTVYAGLLLAGPNARRKTKPLVVEKSIIHPNWIKDVTEPRTNFDNDIALLKLKERVTMGPNISSICLPGRSSEYDPQMGTLGYIAGWGRTEVKDSTSRLMAARVPVQSMDMCRNQKPDPPSDSLSYVFTENMICAGGGGKDSCQGDSGGPYAIQDPHNDTRYYVAGLVSWGPKCGTYGLYTKVVNYVDWIVGVMRQHDSEEPEE</sequence>
<dbReference type="FunFam" id="2.10.70.10:FF:000016">
    <property type="entry name" value="Mannan-binding lectin serine protease 1"/>
    <property type="match status" value="1"/>
</dbReference>
<evidence type="ECO:0000256" key="5">
    <source>
        <dbReference type="ARBA" id="ARBA00024195"/>
    </source>
</evidence>
<dbReference type="Gene3D" id="2.10.70.10">
    <property type="entry name" value="Complement Module, domain 1"/>
    <property type="match status" value="1"/>
</dbReference>
<evidence type="ECO:0000256" key="2">
    <source>
        <dbReference type="ARBA" id="ARBA00022659"/>
    </source>
</evidence>
<feature type="domain" description="Sushi" evidence="8">
    <location>
        <begin position="35"/>
        <end position="102"/>
    </location>
</feature>
<evidence type="ECO:0000256" key="1">
    <source>
        <dbReference type="ARBA" id="ARBA00009228"/>
    </source>
</evidence>
<dbReference type="EMBL" id="JAPFRF010000011">
    <property type="protein sequence ID" value="KAJ7317933.1"/>
    <property type="molecule type" value="Genomic_DNA"/>
</dbReference>
<dbReference type="GO" id="GO:0004252">
    <property type="term" value="F:serine-type endopeptidase activity"/>
    <property type="evidence" value="ECO:0007669"/>
    <property type="project" value="InterPro"/>
</dbReference>
<comment type="caution">
    <text evidence="9">The sequence shown here is derived from an EMBL/GenBank/DDBJ whole genome shotgun (WGS) entry which is preliminary data.</text>
</comment>
<dbReference type="InterPro" id="IPR001254">
    <property type="entry name" value="Trypsin_dom"/>
</dbReference>
<evidence type="ECO:0000313" key="10">
    <source>
        <dbReference type="Proteomes" id="UP001142489"/>
    </source>
</evidence>
<comment type="similarity">
    <text evidence="5">Belongs to the peptidase S1 family. CLIP subfamily.</text>
</comment>
<dbReference type="OrthoDB" id="9985152at2759"/>
<dbReference type="InterPro" id="IPR033116">
    <property type="entry name" value="TRYPSIN_SER"/>
</dbReference>
<dbReference type="GO" id="GO:0035821">
    <property type="term" value="P:modulation of process of another organism"/>
    <property type="evidence" value="ECO:0007669"/>
    <property type="project" value="UniProtKB-ARBA"/>
</dbReference>
<dbReference type="PANTHER" id="PTHR24255">
    <property type="entry name" value="COMPLEMENT COMPONENT 1, S SUBCOMPONENT-RELATED"/>
    <property type="match status" value="1"/>
</dbReference>
<keyword evidence="10" id="KW-1185">Reference proteome</keyword>
<evidence type="ECO:0000259" key="7">
    <source>
        <dbReference type="PROSITE" id="PS50240"/>
    </source>
</evidence>
<dbReference type="CDD" id="cd00033">
    <property type="entry name" value="CCP"/>
    <property type="match status" value="1"/>
</dbReference>
<evidence type="ECO:0000256" key="3">
    <source>
        <dbReference type="ARBA" id="ARBA00022729"/>
    </source>
</evidence>
<dbReference type="PANTHER" id="PTHR24255:SF18">
    <property type="entry name" value="COMPLEMENT C1S SUBCOMPONENT"/>
    <property type="match status" value="1"/>
</dbReference>
<feature type="domain" description="Peptidase S1" evidence="7">
    <location>
        <begin position="117"/>
        <end position="356"/>
    </location>
</feature>
<evidence type="ECO:0000313" key="9">
    <source>
        <dbReference type="EMBL" id="KAJ7317933.1"/>
    </source>
</evidence>
<dbReference type="SUPFAM" id="SSF57535">
    <property type="entry name" value="Complement control module/SCR domain"/>
    <property type="match status" value="1"/>
</dbReference>
<proteinExistence type="inferred from homology"/>
<dbReference type="Proteomes" id="UP001142489">
    <property type="component" value="Unassembled WGS sequence"/>
</dbReference>
<comment type="caution">
    <text evidence="6">Lacks conserved residue(s) required for the propagation of feature annotation.</text>
</comment>